<dbReference type="Proteomes" id="UP000218896">
    <property type="component" value="Unassembled WGS sequence"/>
</dbReference>
<evidence type="ECO:0000259" key="15">
    <source>
        <dbReference type="PROSITE" id="PS51846"/>
    </source>
</evidence>
<name>A0A2A2F630_9GAMM</name>
<dbReference type="InterPro" id="IPR000644">
    <property type="entry name" value="CBS_dom"/>
</dbReference>
<protein>
    <recommendedName>
        <fullName evidence="10">Magnesium and cobalt efflux protein CorC</fullName>
    </recommendedName>
</protein>
<dbReference type="PROSITE" id="PS51846">
    <property type="entry name" value="CNNM"/>
    <property type="match status" value="1"/>
</dbReference>
<evidence type="ECO:0000256" key="6">
    <source>
        <dbReference type="ARBA" id="ARBA00022989"/>
    </source>
</evidence>
<dbReference type="SMART" id="SM01091">
    <property type="entry name" value="CorC_HlyC"/>
    <property type="match status" value="1"/>
</dbReference>
<evidence type="ECO:0000256" key="5">
    <source>
        <dbReference type="ARBA" id="ARBA00022737"/>
    </source>
</evidence>
<evidence type="ECO:0000256" key="4">
    <source>
        <dbReference type="ARBA" id="ARBA00022692"/>
    </source>
</evidence>
<dbReference type="Pfam" id="PF01595">
    <property type="entry name" value="CNNM"/>
    <property type="match status" value="1"/>
</dbReference>
<evidence type="ECO:0000313" key="17">
    <source>
        <dbReference type="Proteomes" id="UP000218896"/>
    </source>
</evidence>
<dbReference type="InterPro" id="IPR005170">
    <property type="entry name" value="Transptr-assoc_dom"/>
</dbReference>
<feature type="transmembrane region" description="Helical" evidence="13">
    <location>
        <begin position="92"/>
        <end position="112"/>
    </location>
</feature>
<evidence type="ECO:0000256" key="11">
    <source>
        <dbReference type="PROSITE-ProRule" id="PRU00703"/>
    </source>
</evidence>
<dbReference type="InterPro" id="IPR036318">
    <property type="entry name" value="FAD-bd_PCMH-like_sf"/>
</dbReference>
<dbReference type="RefSeq" id="WP_095617682.1">
    <property type="nucleotide sequence ID" value="NZ_NSKD01000004.1"/>
</dbReference>
<gene>
    <name evidence="16" type="ORF">CK501_10440</name>
</gene>
<evidence type="ECO:0000256" key="3">
    <source>
        <dbReference type="ARBA" id="ARBA00022475"/>
    </source>
</evidence>
<feature type="domain" description="CBS" evidence="14">
    <location>
        <begin position="275"/>
        <end position="333"/>
    </location>
</feature>
<evidence type="ECO:0000313" key="16">
    <source>
        <dbReference type="EMBL" id="PAU80062.1"/>
    </source>
</evidence>
<reference evidence="16 17" key="1">
    <citation type="submission" date="2017-08" db="EMBL/GenBank/DDBJ databases">
        <title>Halovibrio sewagensis sp. nov., isolated from wastewater of high salinity.</title>
        <authorList>
            <person name="Dong X."/>
            <person name="Zhang G."/>
        </authorList>
    </citation>
    <scope>NUCLEOTIDE SEQUENCE [LARGE SCALE GENOMIC DNA]</scope>
    <source>
        <strain evidence="16 17">YL5-2</strain>
    </source>
</reference>
<dbReference type="PANTHER" id="PTHR22777">
    <property type="entry name" value="HEMOLYSIN-RELATED"/>
    <property type="match status" value="1"/>
</dbReference>
<feature type="transmembrane region" description="Helical" evidence="13">
    <location>
        <begin position="62"/>
        <end position="86"/>
    </location>
</feature>
<comment type="subcellular location">
    <subcellularLocation>
        <location evidence="1">Cell membrane</location>
        <topology evidence="1">Multi-pass membrane protein</topology>
    </subcellularLocation>
</comment>
<proteinExistence type="inferred from homology"/>
<dbReference type="PROSITE" id="PS51371">
    <property type="entry name" value="CBS"/>
    <property type="match status" value="2"/>
</dbReference>
<evidence type="ECO:0000256" key="8">
    <source>
        <dbReference type="ARBA" id="ARBA00023136"/>
    </source>
</evidence>
<keyword evidence="17" id="KW-1185">Reference proteome</keyword>
<keyword evidence="8 12" id="KW-0472">Membrane</keyword>
<dbReference type="PANTHER" id="PTHR22777:SF32">
    <property type="entry name" value="UPF0053 INNER MEMBRANE PROTEIN YFJD"/>
    <property type="match status" value="1"/>
</dbReference>
<keyword evidence="7 11" id="KW-0129">CBS domain</keyword>
<feature type="transmembrane region" description="Helical" evidence="13">
    <location>
        <begin position="12"/>
        <end position="33"/>
    </location>
</feature>
<comment type="similarity">
    <text evidence="2">Belongs to the UPF0053 family.</text>
</comment>
<dbReference type="InterPro" id="IPR016169">
    <property type="entry name" value="FAD-bd_PCMH_sub2"/>
</dbReference>
<dbReference type="Pfam" id="PF00571">
    <property type="entry name" value="CBS"/>
    <property type="match status" value="2"/>
</dbReference>
<evidence type="ECO:0000256" key="13">
    <source>
        <dbReference type="SAM" id="Phobius"/>
    </source>
</evidence>
<dbReference type="OrthoDB" id="9797674at2"/>
<comment type="function">
    <text evidence="9">Plays a role in the transport of magnesium and cobalt ions.</text>
</comment>
<evidence type="ECO:0000256" key="9">
    <source>
        <dbReference type="ARBA" id="ARBA00037273"/>
    </source>
</evidence>
<evidence type="ECO:0000259" key="14">
    <source>
        <dbReference type="PROSITE" id="PS51371"/>
    </source>
</evidence>
<feature type="domain" description="CNNM transmembrane" evidence="15">
    <location>
        <begin position="2"/>
        <end position="192"/>
    </location>
</feature>
<dbReference type="Gene3D" id="3.30.465.10">
    <property type="match status" value="1"/>
</dbReference>
<accession>A0A2A2F630</accession>
<dbReference type="EMBL" id="NSKD01000004">
    <property type="protein sequence ID" value="PAU80062.1"/>
    <property type="molecule type" value="Genomic_DNA"/>
</dbReference>
<dbReference type="InterPro" id="IPR044751">
    <property type="entry name" value="Ion_transp-like_CBS"/>
</dbReference>
<feature type="domain" description="CBS" evidence="14">
    <location>
        <begin position="209"/>
        <end position="271"/>
    </location>
</feature>
<comment type="caution">
    <text evidence="16">The sequence shown here is derived from an EMBL/GenBank/DDBJ whole genome shotgun (WGS) entry which is preliminary data.</text>
</comment>
<dbReference type="Pfam" id="PF03471">
    <property type="entry name" value="CorC_HlyC"/>
    <property type="match status" value="1"/>
</dbReference>
<dbReference type="InterPro" id="IPR046342">
    <property type="entry name" value="CBS_dom_sf"/>
</dbReference>
<keyword evidence="5" id="KW-0677">Repeat</keyword>
<organism evidence="16 17">
    <name type="scientific">Halovibrio salipaludis</name>
    <dbReference type="NCBI Taxonomy" id="2032626"/>
    <lineage>
        <taxon>Bacteria</taxon>
        <taxon>Pseudomonadati</taxon>
        <taxon>Pseudomonadota</taxon>
        <taxon>Gammaproteobacteria</taxon>
        <taxon>Oceanospirillales</taxon>
        <taxon>Halomonadaceae</taxon>
        <taxon>Halovibrio</taxon>
    </lineage>
</organism>
<evidence type="ECO:0000256" key="12">
    <source>
        <dbReference type="PROSITE-ProRule" id="PRU01193"/>
    </source>
</evidence>
<dbReference type="FunFam" id="3.10.580.10:FF:000002">
    <property type="entry name" value="Magnesium/cobalt efflux protein CorC"/>
    <property type="match status" value="1"/>
</dbReference>
<dbReference type="GO" id="GO:0005886">
    <property type="term" value="C:plasma membrane"/>
    <property type="evidence" value="ECO:0007669"/>
    <property type="project" value="UniProtKB-SubCell"/>
</dbReference>
<keyword evidence="4 12" id="KW-0812">Transmembrane</keyword>
<dbReference type="CDD" id="cd04590">
    <property type="entry name" value="CBS_pair_CorC_HlyC_assoc"/>
    <property type="match status" value="1"/>
</dbReference>
<keyword evidence="3" id="KW-1003">Cell membrane</keyword>
<dbReference type="SUPFAM" id="SSF54631">
    <property type="entry name" value="CBS-domain pair"/>
    <property type="match status" value="1"/>
</dbReference>
<dbReference type="AlphaFoldDB" id="A0A2A2F630"/>
<dbReference type="GO" id="GO:0050660">
    <property type="term" value="F:flavin adenine dinucleotide binding"/>
    <property type="evidence" value="ECO:0007669"/>
    <property type="project" value="InterPro"/>
</dbReference>
<evidence type="ECO:0000256" key="2">
    <source>
        <dbReference type="ARBA" id="ARBA00006337"/>
    </source>
</evidence>
<dbReference type="InterPro" id="IPR002550">
    <property type="entry name" value="CNNM"/>
</dbReference>
<dbReference type="Gene3D" id="3.10.580.10">
    <property type="entry name" value="CBS-domain"/>
    <property type="match status" value="1"/>
</dbReference>
<dbReference type="NCBIfam" id="NF008604">
    <property type="entry name" value="PRK11573.1"/>
    <property type="match status" value="1"/>
</dbReference>
<keyword evidence="6 12" id="KW-1133">Transmembrane helix</keyword>
<evidence type="ECO:0000256" key="1">
    <source>
        <dbReference type="ARBA" id="ARBA00004651"/>
    </source>
</evidence>
<feature type="transmembrane region" description="Helical" evidence="13">
    <location>
        <begin position="124"/>
        <end position="146"/>
    </location>
</feature>
<sequence>MNEASLTTLSAILILLIILSAFFSSSETGMMALNRYRLRHLSRTGHRGALRADRLLARTDQLIGVILIGNNFVNILASAIATLIAVRIWGDAGVVIATIGLTIVILIFSEVTPKTLAALYPERIAFPASHALGPLLKLLYPVVWVLNLITNNLLRLMGVQLEGDQSSDHLSREELRTLVNESGSMLPGRHQDMLLSILDLEKVTVNDIMVPRNEIVGIDLDDPMDEILRLVRSSQHTRLPVYRSDINNTVGILHLRNISRLLHTDEINKATLMQLCREPYFIPESTPLHTQLFNFQKERRRIGIVVDEYGDVLGIATLEDILEEIVGEFTTDFASSSSQDILPQSDGTTIVDGTTPIRTLNRALNLDLPTDGPKTLNGLITDYLESIPESNLCLALHGMRLETLQIKDNVIRTVRIHPIEPSESQSGSENEKPDK</sequence>
<evidence type="ECO:0000256" key="10">
    <source>
        <dbReference type="ARBA" id="ARBA00040729"/>
    </source>
</evidence>
<dbReference type="SUPFAM" id="SSF56176">
    <property type="entry name" value="FAD-binding/transporter-associated domain-like"/>
    <property type="match status" value="1"/>
</dbReference>
<evidence type="ECO:0000256" key="7">
    <source>
        <dbReference type="ARBA" id="ARBA00023122"/>
    </source>
</evidence>